<gene>
    <name evidence="2" type="ORF">R1flu_015795</name>
</gene>
<dbReference type="AlphaFoldDB" id="A0ABD1YL06"/>
<accession>A0ABD1YL06</accession>
<feature type="region of interest" description="Disordered" evidence="1">
    <location>
        <begin position="31"/>
        <end position="53"/>
    </location>
</feature>
<name>A0ABD1YL06_9MARC</name>
<reference evidence="2 3" key="1">
    <citation type="submission" date="2024-09" db="EMBL/GenBank/DDBJ databases">
        <title>Chromosome-scale assembly of Riccia fluitans.</title>
        <authorList>
            <person name="Paukszto L."/>
            <person name="Sawicki J."/>
            <person name="Karawczyk K."/>
            <person name="Piernik-Szablinska J."/>
            <person name="Szczecinska M."/>
            <person name="Mazdziarz M."/>
        </authorList>
    </citation>
    <scope>NUCLEOTIDE SEQUENCE [LARGE SCALE GENOMIC DNA]</scope>
    <source>
        <strain evidence="2">Rf_01</strain>
        <tissue evidence="2">Aerial parts of the thallus</tissue>
    </source>
</reference>
<organism evidence="2 3">
    <name type="scientific">Riccia fluitans</name>
    <dbReference type="NCBI Taxonomy" id="41844"/>
    <lineage>
        <taxon>Eukaryota</taxon>
        <taxon>Viridiplantae</taxon>
        <taxon>Streptophyta</taxon>
        <taxon>Embryophyta</taxon>
        <taxon>Marchantiophyta</taxon>
        <taxon>Marchantiopsida</taxon>
        <taxon>Marchantiidae</taxon>
        <taxon>Marchantiales</taxon>
        <taxon>Ricciaceae</taxon>
        <taxon>Riccia</taxon>
    </lineage>
</organism>
<dbReference type="EMBL" id="JBHFFA010000004">
    <property type="protein sequence ID" value="KAL2631109.1"/>
    <property type="molecule type" value="Genomic_DNA"/>
</dbReference>
<evidence type="ECO:0000256" key="1">
    <source>
        <dbReference type="SAM" id="MobiDB-lite"/>
    </source>
</evidence>
<dbReference type="Proteomes" id="UP001605036">
    <property type="component" value="Unassembled WGS sequence"/>
</dbReference>
<proteinExistence type="predicted"/>
<evidence type="ECO:0000313" key="2">
    <source>
        <dbReference type="EMBL" id="KAL2631109.1"/>
    </source>
</evidence>
<sequence>MRSRRSNTWFLLAETISKAESLHVEGRGMAQRGSWWKPPSRRPGRARPNPSFLTDHANIPIAAGEGSVVCLEFIISFDGVLAMMNRKAWEG</sequence>
<evidence type="ECO:0000313" key="3">
    <source>
        <dbReference type="Proteomes" id="UP001605036"/>
    </source>
</evidence>
<keyword evidence="3" id="KW-1185">Reference proteome</keyword>
<comment type="caution">
    <text evidence="2">The sequence shown here is derived from an EMBL/GenBank/DDBJ whole genome shotgun (WGS) entry which is preliminary data.</text>
</comment>
<protein>
    <submittedName>
        <fullName evidence="2">Uncharacterized protein</fullName>
    </submittedName>
</protein>